<comment type="caution">
    <text evidence="1">The sequence shown here is derived from an EMBL/GenBank/DDBJ whole genome shotgun (WGS) entry which is preliminary data.</text>
</comment>
<accession>A0A1E1LDJ0</accession>
<gene>
    <name evidence="1" type="ORF">RCO7_14986</name>
</gene>
<keyword evidence="2" id="KW-1185">Reference proteome</keyword>
<reference evidence="2" key="1">
    <citation type="submission" date="2016-03" db="EMBL/GenBank/DDBJ databases">
        <authorList>
            <person name="Ploux O."/>
        </authorList>
    </citation>
    <scope>NUCLEOTIDE SEQUENCE [LARGE SCALE GENOMIC DNA]</scope>
    <source>
        <strain evidence="2">UK7</strain>
    </source>
</reference>
<dbReference type="InParanoid" id="A0A1E1LDJ0"/>
<name>A0A1E1LDJ0_9HELO</name>
<dbReference type="EMBL" id="FJUW01000046">
    <property type="protein sequence ID" value="CZT08598.1"/>
    <property type="molecule type" value="Genomic_DNA"/>
</dbReference>
<evidence type="ECO:0000313" key="2">
    <source>
        <dbReference type="Proteomes" id="UP000178129"/>
    </source>
</evidence>
<sequence length="78" mass="9037">MTKVASVDQENNKILLLQKTDYKMKYSSVLGIPVSKLLDEKVTNLTAYLSFQVPYNDTRAFDPTERKTRQEQHKMVLS</sequence>
<dbReference type="Proteomes" id="UP000178129">
    <property type="component" value="Unassembled WGS sequence"/>
</dbReference>
<proteinExistence type="predicted"/>
<protein>
    <submittedName>
        <fullName evidence="1">Uncharacterized protein</fullName>
    </submittedName>
</protein>
<dbReference type="AlphaFoldDB" id="A0A1E1LDJ0"/>
<evidence type="ECO:0000313" key="1">
    <source>
        <dbReference type="EMBL" id="CZT08598.1"/>
    </source>
</evidence>
<organism evidence="1 2">
    <name type="scientific">Rhynchosporium graminicola</name>
    <dbReference type="NCBI Taxonomy" id="2792576"/>
    <lineage>
        <taxon>Eukaryota</taxon>
        <taxon>Fungi</taxon>
        <taxon>Dikarya</taxon>
        <taxon>Ascomycota</taxon>
        <taxon>Pezizomycotina</taxon>
        <taxon>Leotiomycetes</taxon>
        <taxon>Helotiales</taxon>
        <taxon>Ploettnerulaceae</taxon>
        <taxon>Rhynchosporium</taxon>
    </lineage>
</organism>